<comment type="caution">
    <text evidence="4">The sequence shown here is derived from an EMBL/GenBank/DDBJ whole genome shotgun (WGS) entry which is preliminary data.</text>
</comment>
<dbReference type="InterPro" id="IPR011704">
    <property type="entry name" value="ATPase_dyneun-rel_AAA"/>
</dbReference>
<evidence type="ECO:0000256" key="2">
    <source>
        <dbReference type="SAM" id="MobiDB-lite"/>
    </source>
</evidence>
<dbReference type="EMBL" id="JBHTMN010000018">
    <property type="protein sequence ID" value="MFD1385059.1"/>
    <property type="molecule type" value="Genomic_DNA"/>
</dbReference>
<dbReference type="Pfam" id="PF07728">
    <property type="entry name" value="AAA_5"/>
    <property type="match status" value="1"/>
</dbReference>
<dbReference type="RefSeq" id="WP_377369858.1">
    <property type="nucleotide sequence ID" value="NZ_JBHTMN010000018.1"/>
</dbReference>
<name>A0ABW4B4R2_9GAMM</name>
<organism evidence="4 5">
    <name type="scientific">Rhodanobacter aciditrophus</name>
    <dbReference type="NCBI Taxonomy" id="1623218"/>
    <lineage>
        <taxon>Bacteria</taxon>
        <taxon>Pseudomonadati</taxon>
        <taxon>Pseudomonadota</taxon>
        <taxon>Gammaproteobacteria</taxon>
        <taxon>Lysobacterales</taxon>
        <taxon>Rhodanobacteraceae</taxon>
        <taxon>Rhodanobacter</taxon>
    </lineage>
</organism>
<proteinExistence type="predicted"/>
<sequence length="863" mass="98992">MAKKQNRPTPPPQGSTAAALKPTPAMNLEKQVPMWTASFESASKIYQSTNNSLNINVDQQYLKALINAIPADKANEFGKWIQRFADVCKEIGRYQQNLEQEYSARWDTCNQKWQEAESKEREQAKLSQELADAQAEFSEQQEELQQQQTLQAKLQGELTKREREISARELNAEADFEQQNRKALEKLKQQHQDEKATFKTALAELQKQKYELELAIQKAQIELTAAEQERKRALDERDLQLEQSSVQLATEQAKFAKEKALLENARQALKQDKQTYKLDLDLGNEFTQQRIENDRQQIEFTLSVERQKIDAEWEDLRQAKENLDALVDEAMERERESHSIALDKLNAKLDDNWGKIDDLKDQLSSFRDLENALGSQTAEEFLQQLDNLKDQNRQLERQLNESDTAELQETNEFLRSRVSDLETELSQLRPQLLQAQTEAAHKRIAATELYSKEQENRLLTQHKNTLQVHIDDLESRISQLTDAHKTQTPFPAMSGMDTGKDFQATMELEDIPDLSTFAEELQHRIALAERVKLYYPIEDIRTLLGGLAMSQLHVFQGISGTGKTSLAKAFAKAMGGFCTDIAVQAGWRDRDDLLGHYNAFERKFYEKDCLQALYQAQTPRWSDTCNVILLDEMNLSRPEQYFSEFLSALEKNDRKERLISLAETALPNAPKGLKEGRQILVPSNVWFIGTANHDETTNELADKTYDRAHVMTLPKQDNRFKITKYDSASFSFTSLQRAFQQASQQHTPQVQELLKQLADHDITTQLAETFDLGWGNRFERQAKRFIPVMLACGATEGEALDHLLSTRVMRNGKVTGRYDVTAEDVGKLSDALQDFWSKTDLKGDPDKSLQLLETDRQRKERGG</sequence>
<evidence type="ECO:0000313" key="4">
    <source>
        <dbReference type="EMBL" id="MFD1385059.1"/>
    </source>
</evidence>
<evidence type="ECO:0000256" key="1">
    <source>
        <dbReference type="SAM" id="Coils"/>
    </source>
</evidence>
<feature type="region of interest" description="Disordered" evidence="2">
    <location>
        <begin position="123"/>
        <end position="142"/>
    </location>
</feature>
<feature type="domain" description="ATPase dynein-related AAA" evidence="3">
    <location>
        <begin position="555"/>
        <end position="707"/>
    </location>
</feature>
<dbReference type="Proteomes" id="UP001597059">
    <property type="component" value="Unassembled WGS sequence"/>
</dbReference>
<gene>
    <name evidence="4" type="ORF">ACFQ45_17025</name>
</gene>
<feature type="coiled-coil region" evidence="1">
    <location>
        <begin position="378"/>
        <end position="424"/>
    </location>
</feature>
<keyword evidence="1" id="KW-0175">Coiled coil</keyword>
<dbReference type="Gene3D" id="3.40.50.300">
    <property type="entry name" value="P-loop containing nucleotide triphosphate hydrolases"/>
    <property type="match status" value="1"/>
</dbReference>
<feature type="compositionally biased region" description="Low complexity" evidence="2">
    <location>
        <begin position="133"/>
        <end position="142"/>
    </location>
</feature>
<evidence type="ECO:0000313" key="5">
    <source>
        <dbReference type="Proteomes" id="UP001597059"/>
    </source>
</evidence>
<feature type="region of interest" description="Disordered" evidence="2">
    <location>
        <begin position="1"/>
        <end position="24"/>
    </location>
</feature>
<protein>
    <submittedName>
        <fullName evidence="4">AAA family ATPase</fullName>
    </submittedName>
</protein>
<keyword evidence="5" id="KW-1185">Reference proteome</keyword>
<evidence type="ECO:0000259" key="3">
    <source>
        <dbReference type="Pfam" id="PF07728"/>
    </source>
</evidence>
<dbReference type="InterPro" id="IPR027417">
    <property type="entry name" value="P-loop_NTPase"/>
</dbReference>
<dbReference type="SUPFAM" id="SSF52540">
    <property type="entry name" value="P-loop containing nucleoside triphosphate hydrolases"/>
    <property type="match status" value="1"/>
</dbReference>
<accession>A0ABW4B4R2</accession>
<reference evidence="5" key="1">
    <citation type="journal article" date="2019" name="Int. J. Syst. Evol. Microbiol.">
        <title>The Global Catalogue of Microorganisms (GCM) 10K type strain sequencing project: providing services to taxonomists for standard genome sequencing and annotation.</title>
        <authorList>
            <consortium name="The Broad Institute Genomics Platform"/>
            <consortium name="The Broad Institute Genome Sequencing Center for Infectious Disease"/>
            <person name="Wu L."/>
            <person name="Ma J."/>
        </authorList>
    </citation>
    <scope>NUCLEOTIDE SEQUENCE [LARGE SCALE GENOMIC DNA]</scope>
    <source>
        <strain evidence="5">JCM 30774</strain>
    </source>
</reference>